<keyword evidence="7" id="KW-1185">Reference proteome</keyword>
<evidence type="ECO:0000256" key="1">
    <source>
        <dbReference type="ARBA" id="ARBA00004496"/>
    </source>
</evidence>
<dbReference type="OrthoDB" id="7432442at2"/>
<accession>A0A6I4U046</accession>
<dbReference type="Proteomes" id="UP000469430">
    <property type="component" value="Unassembled WGS sequence"/>
</dbReference>
<evidence type="ECO:0000256" key="2">
    <source>
        <dbReference type="ARBA" id="ARBA00009695"/>
    </source>
</evidence>
<comment type="caution">
    <text evidence="6">The sequence shown here is derived from an EMBL/GenBank/DDBJ whole genome shotgun (WGS) entry which is preliminary data.</text>
</comment>
<dbReference type="EMBL" id="WTYJ01000003">
    <property type="protein sequence ID" value="MXP00328.1"/>
    <property type="molecule type" value="Genomic_DNA"/>
</dbReference>
<comment type="subcellular location">
    <subcellularLocation>
        <location evidence="1">Cytoplasm</location>
    </subcellularLocation>
</comment>
<sequence length="192" mass="20936">MESDPSPSGRTRRTIRPLNSTRLEELAIAYVARFATSSAKLERYLARKIRERGWDGEEDANLPALVARYVGLGYVDDAGFARARSGSLLRRGYGPRRISQALNEAGIAAEIRQDVSPDETARRRAAVALARRRRLGPFAGGAGGAADPALRDKQLAAMLRAGHSMDHARAILALPDVDAAERWAAEWEDDDG</sequence>
<name>A0A6I4U046_9SPHN</name>
<evidence type="ECO:0000313" key="7">
    <source>
        <dbReference type="Proteomes" id="UP000469430"/>
    </source>
</evidence>
<evidence type="ECO:0000313" key="6">
    <source>
        <dbReference type="EMBL" id="MXP00328.1"/>
    </source>
</evidence>
<dbReference type="InterPro" id="IPR053924">
    <property type="entry name" value="RecX_HTH_2nd"/>
</dbReference>
<dbReference type="InterPro" id="IPR036388">
    <property type="entry name" value="WH-like_DNA-bd_sf"/>
</dbReference>
<comment type="similarity">
    <text evidence="2">Belongs to the RecX family.</text>
</comment>
<evidence type="ECO:0000259" key="5">
    <source>
        <dbReference type="Pfam" id="PF02631"/>
    </source>
</evidence>
<protein>
    <recommendedName>
        <fullName evidence="3">Regulatory protein RecX</fullName>
    </recommendedName>
</protein>
<dbReference type="AlphaFoldDB" id="A0A6I4U046"/>
<reference evidence="6 7" key="1">
    <citation type="submission" date="2019-12" db="EMBL/GenBank/DDBJ databases">
        <title>Genomic-based taxomic classification of the family Erythrobacteraceae.</title>
        <authorList>
            <person name="Xu L."/>
        </authorList>
    </citation>
    <scope>NUCLEOTIDE SEQUENCE [LARGE SCALE GENOMIC DNA]</scope>
    <source>
        <strain evidence="6 7">S36</strain>
    </source>
</reference>
<dbReference type="GO" id="GO:0005737">
    <property type="term" value="C:cytoplasm"/>
    <property type="evidence" value="ECO:0007669"/>
    <property type="project" value="UniProtKB-SubCell"/>
</dbReference>
<keyword evidence="4" id="KW-0963">Cytoplasm</keyword>
<evidence type="ECO:0000256" key="3">
    <source>
        <dbReference type="ARBA" id="ARBA00018111"/>
    </source>
</evidence>
<dbReference type="Gene3D" id="1.10.10.10">
    <property type="entry name" value="Winged helix-like DNA-binding domain superfamily/Winged helix DNA-binding domain"/>
    <property type="match status" value="1"/>
</dbReference>
<dbReference type="RefSeq" id="WP_161392040.1">
    <property type="nucleotide sequence ID" value="NZ_JBHSCP010000002.1"/>
</dbReference>
<feature type="domain" description="RecX second three-helical" evidence="5">
    <location>
        <begin position="76"/>
        <end position="114"/>
    </location>
</feature>
<evidence type="ECO:0000256" key="4">
    <source>
        <dbReference type="ARBA" id="ARBA00022490"/>
    </source>
</evidence>
<organism evidence="6 7">
    <name type="scientific">Croceibacterium xixiisoli</name>
    <dbReference type="NCBI Taxonomy" id="1476466"/>
    <lineage>
        <taxon>Bacteria</taxon>
        <taxon>Pseudomonadati</taxon>
        <taxon>Pseudomonadota</taxon>
        <taxon>Alphaproteobacteria</taxon>
        <taxon>Sphingomonadales</taxon>
        <taxon>Erythrobacteraceae</taxon>
        <taxon>Croceibacterium</taxon>
    </lineage>
</organism>
<gene>
    <name evidence="6" type="ORF">GRI97_15150</name>
</gene>
<dbReference type="Pfam" id="PF02631">
    <property type="entry name" value="RecX_HTH2"/>
    <property type="match status" value="1"/>
</dbReference>
<proteinExistence type="inferred from homology"/>